<proteinExistence type="predicted"/>
<dbReference type="Proteomes" id="UP000547674">
    <property type="component" value="Unassembled WGS sequence"/>
</dbReference>
<keyword evidence="2" id="KW-0808">Transferase</keyword>
<organism evidence="2 3">
    <name type="scientific">Eiseniibacteriota bacterium</name>
    <dbReference type="NCBI Taxonomy" id="2212470"/>
    <lineage>
        <taxon>Bacteria</taxon>
        <taxon>Candidatus Eiseniibacteriota</taxon>
    </lineage>
</organism>
<reference evidence="2 3" key="1">
    <citation type="submission" date="2020-03" db="EMBL/GenBank/DDBJ databases">
        <title>Metabolic flexibility allows generalist bacteria to become dominant in a frequently disturbed ecosystem.</title>
        <authorList>
            <person name="Chen Y.-J."/>
            <person name="Leung P.M."/>
            <person name="Bay S.K."/>
            <person name="Hugenholtz P."/>
            <person name="Kessler A.J."/>
            <person name="Shelley G."/>
            <person name="Waite D.W."/>
            <person name="Cook P.L."/>
            <person name="Greening C."/>
        </authorList>
    </citation>
    <scope>NUCLEOTIDE SEQUENCE [LARGE SCALE GENOMIC DNA]</scope>
    <source>
        <strain evidence="2">SS_bin_28</strain>
    </source>
</reference>
<protein>
    <submittedName>
        <fullName evidence="2">tRNA (5-methylaminomethyl-2-thiouridylate)-methyltransferase</fullName>
    </submittedName>
</protein>
<dbReference type="InterPro" id="IPR014729">
    <property type="entry name" value="Rossmann-like_a/b/a_fold"/>
</dbReference>
<comment type="caution">
    <text evidence="2">The sequence shown here is derived from an EMBL/GenBank/DDBJ whole genome shotgun (WGS) entry which is preliminary data.</text>
</comment>
<accession>A0A7Y2EA97</accession>
<gene>
    <name evidence="2" type="ORF">HKN21_10460</name>
</gene>
<evidence type="ECO:0000313" key="3">
    <source>
        <dbReference type="Proteomes" id="UP000547674"/>
    </source>
</evidence>
<feature type="domain" description="NFACT protein RNA binding" evidence="1">
    <location>
        <begin position="139"/>
        <end position="239"/>
    </location>
</feature>
<dbReference type="GO" id="GO:0032259">
    <property type="term" value="P:methylation"/>
    <property type="evidence" value="ECO:0007669"/>
    <property type="project" value="UniProtKB-KW"/>
</dbReference>
<evidence type="ECO:0000259" key="1">
    <source>
        <dbReference type="Pfam" id="PF18297"/>
    </source>
</evidence>
<sequence>MFTHARHYMDEVGASFVFSGEVLGQRPMSQHLNSLRIVESESGLNGRLLRPLSAQLLDPTIPENEGWVDRKKLGRISGRSRNGQMELAERYGLSDFPQPAGGCCYLTDQSFATRFRDFLKFQSPDYEPQYEDFLLLKVGRHFRTPIGAKAIVGRDESENGFLERFQENHWVFKVDGFSGPLTLSPDAHDEERAALVAGIAARYSDGKEETEVKVHYGWQGQFDKCLSVTPSSPNVTQAWLLQ</sequence>
<dbReference type="GO" id="GO:0008168">
    <property type="term" value="F:methyltransferase activity"/>
    <property type="evidence" value="ECO:0007669"/>
    <property type="project" value="UniProtKB-KW"/>
</dbReference>
<dbReference type="SUPFAM" id="SSF52402">
    <property type="entry name" value="Adenine nucleotide alpha hydrolases-like"/>
    <property type="match status" value="1"/>
</dbReference>
<keyword evidence="2" id="KW-0489">Methyltransferase</keyword>
<dbReference type="EMBL" id="JABDJR010000420">
    <property type="protein sequence ID" value="NNF07172.1"/>
    <property type="molecule type" value="Genomic_DNA"/>
</dbReference>
<dbReference type="InterPro" id="IPR059101">
    <property type="entry name" value="NFACT-R_2"/>
</dbReference>
<evidence type="ECO:0000313" key="2">
    <source>
        <dbReference type="EMBL" id="NNF07172.1"/>
    </source>
</evidence>
<dbReference type="AlphaFoldDB" id="A0A7Y2EA97"/>
<name>A0A7Y2EA97_UNCEI</name>
<dbReference type="Pfam" id="PF18297">
    <property type="entry name" value="NFACT-R_2"/>
    <property type="match status" value="1"/>
</dbReference>
<dbReference type="Gene3D" id="3.40.50.620">
    <property type="entry name" value="HUPs"/>
    <property type="match status" value="1"/>
</dbReference>